<comment type="caution">
    <text evidence="1">The sequence shown here is derived from an EMBL/GenBank/DDBJ whole genome shotgun (WGS) entry which is preliminary data.</text>
</comment>
<keyword evidence="2" id="KW-1185">Reference proteome</keyword>
<sequence>MRPHAVVEIDISDKEGYAEARAAVTWQRLNAWANSKQRVVVRQRDLRRLFDFTTKLLLVRRRVDNELIGCALLCEAGGNQAVCDSLGPHANPSLPQVKTARMSSFGPIREAHIRAGFSRAAADIPIDELVLICGEAGTGAAVMAHLKGRHRLLFASVVPGSEQARRFYEKQFVPLNFERQDGELPYAAWLGSE</sequence>
<proteinExistence type="predicted"/>
<dbReference type="AlphaFoldDB" id="A0A0M0K3H3"/>
<reference evidence="2" key="1">
    <citation type="journal article" date="2015" name="PLoS Genet.">
        <title>Genome Sequence and Transcriptome Analyses of Chrysochromulina tobin: Metabolic Tools for Enhanced Algal Fitness in the Prominent Order Prymnesiales (Haptophyceae).</title>
        <authorList>
            <person name="Hovde B.T."/>
            <person name="Deodato C.R."/>
            <person name="Hunsperger H.M."/>
            <person name="Ryken S.A."/>
            <person name="Yost W."/>
            <person name="Jha R.K."/>
            <person name="Patterson J."/>
            <person name="Monnat R.J. Jr."/>
            <person name="Barlow S.B."/>
            <person name="Starkenburg S.R."/>
            <person name="Cattolico R.A."/>
        </authorList>
    </citation>
    <scope>NUCLEOTIDE SEQUENCE</scope>
    <source>
        <strain evidence="2">CCMP291</strain>
    </source>
</reference>
<protein>
    <submittedName>
        <fullName evidence="1">Uncharacterized protein</fullName>
    </submittedName>
</protein>
<accession>A0A0M0K3H3</accession>
<evidence type="ECO:0000313" key="2">
    <source>
        <dbReference type="Proteomes" id="UP000037460"/>
    </source>
</evidence>
<dbReference type="EMBL" id="JWZX01001646">
    <property type="protein sequence ID" value="KOO32928.1"/>
    <property type="molecule type" value="Genomic_DNA"/>
</dbReference>
<dbReference type="Proteomes" id="UP000037460">
    <property type="component" value="Unassembled WGS sequence"/>
</dbReference>
<name>A0A0M0K3H3_9EUKA</name>
<evidence type="ECO:0000313" key="1">
    <source>
        <dbReference type="EMBL" id="KOO32928.1"/>
    </source>
</evidence>
<gene>
    <name evidence="1" type="ORF">Ctob_008406</name>
</gene>
<organism evidence="1 2">
    <name type="scientific">Chrysochromulina tobinii</name>
    <dbReference type="NCBI Taxonomy" id="1460289"/>
    <lineage>
        <taxon>Eukaryota</taxon>
        <taxon>Haptista</taxon>
        <taxon>Haptophyta</taxon>
        <taxon>Prymnesiophyceae</taxon>
        <taxon>Prymnesiales</taxon>
        <taxon>Chrysochromulinaceae</taxon>
        <taxon>Chrysochromulina</taxon>
    </lineage>
</organism>